<evidence type="ECO:0000313" key="5">
    <source>
        <dbReference type="Proteomes" id="UP001552427"/>
    </source>
</evidence>
<dbReference type="Gene3D" id="3.50.50.60">
    <property type="entry name" value="FAD/NAD(P)-binding domain"/>
    <property type="match status" value="1"/>
</dbReference>
<dbReference type="EC" id="1.-.-.-" evidence="4"/>
<reference evidence="4 5" key="1">
    <citation type="submission" date="2024-06" db="EMBL/GenBank/DDBJ databases">
        <title>The Natural Products Discovery Center: Release of the First 8490 Sequenced Strains for Exploring Actinobacteria Biosynthetic Diversity.</title>
        <authorList>
            <person name="Kalkreuter E."/>
            <person name="Kautsar S.A."/>
            <person name="Yang D."/>
            <person name="Bader C.D."/>
            <person name="Teijaro C.N."/>
            <person name="Fluegel L."/>
            <person name="Davis C.M."/>
            <person name="Simpson J.R."/>
            <person name="Lauterbach L."/>
            <person name="Steele A.D."/>
            <person name="Gui C."/>
            <person name="Meng S."/>
            <person name="Li G."/>
            <person name="Viehrig K."/>
            <person name="Ye F."/>
            <person name="Su P."/>
            <person name="Kiefer A.F."/>
            <person name="Nichols A."/>
            <person name="Cepeda A.J."/>
            <person name="Yan W."/>
            <person name="Fan B."/>
            <person name="Jiang Y."/>
            <person name="Adhikari A."/>
            <person name="Zheng C.-J."/>
            <person name="Schuster L."/>
            <person name="Cowan T.M."/>
            <person name="Smanski M.J."/>
            <person name="Chevrette M.G."/>
            <person name="De Carvalho L.P.S."/>
            <person name="Shen B."/>
        </authorList>
    </citation>
    <scope>NUCLEOTIDE SEQUENCE [LARGE SCALE GENOMIC DNA]</scope>
    <source>
        <strain evidence="4 5">NPDC049574</strain>
    </source>
</reference>
<organism evidence="4 5">
    <name type="scientific">Nonomuraea bangladeshensis</name>
    <dbReference type="NCBI Taxonomy" id="404385"/>
    <lineage>
        <taxon>Bacteria</taxon>
        <taxon>Bacillati</taxon>
        <taxon>Actinomycetota</taxon>
        <taxon>Actinomycetes</taxon>
        <taxon>Streptosporangiales</taxon>
        <taxon>Streptosporangiaceae</taxon>
        <taxon>Nonomuraea</taxon>
    </lineage>
</organism>
<dbReference type="Proteomes" id="UP001552427">
    <property type="component" value="Unassembled WGS sequence"/>
</dbReference>
<keyword evidence="2" id="KW-0812">Transmembrane</keyword>
<evidence type="ECO:0000259" key="3">
    <source>
        <dbReference type="Pfam" id="PF01266"/>
    </source>
</evidence>
<feature type="transmembrane region" description="Helical" evidence="2">
    <location>
        <begin position="12"/>
        <end position="31"/>
    </location>
</feature>
<evidence type="ECO:0000313" key="4">
    <source>
        <dbReference type="EMBL" id="MEV4285665.1"/>
    </source>
</evidence>
<dbReference type="GO" id="GO:0016491">
    <property type="term" value="F:oxidoreductase activity"/>
    <property type="evidence" value="ECO:0007669"/>
    <property type="project" value="UniProtKB-KW"/>
</dbReference>
<dbReference type="PANTHER" id="PTHR13847:SF287">
    <property type="entry name" value="FAD-DEPENDENT OXIDOREDUCTASE DOMAIN-CONTAINING PROTEIN 1"/>
    <property type="match status" value="1"/>
</dbReference>
<protein>
    <submittedName>
        <fullName evidence="4">FAD-binding oxidoreductase</fullName>
        <ecNumber evidence="4">1.-.-.-</ecNumber>
    </submittedName>
</protein>
<dbReference type="PROSITE" id="PS51257">
    <property type="entry name" value="PROKAR_LIPOPROTEIN"/>
    <property type="match status" value="1"/>
</dbReference>
<keyword evidence="1 4" id="KW-0560">Oxidoreductase</keyword>
<gene>
    <name evidence="4" type="ORF">AB0K40_09175</name>
</gene>
<dbReference type="SUPFAM" id="SSF51905">
    <property type="entry name" value="FAD/NAD(P)-binding domain"/>
    <property type="match status" value="1"/>
</dbReference>
<keyword evidence="2" id="KW-1133">Transmembrane helix</keyword>
<feature type="domain" description="FAD dependent oxidoreductase" evidence="3">
    <location>
        <begin position="14"/>
        <end position="357"/>
    </location>
</feature>
<evidence type="ECO:0000256" key="1">
    <source>
        <dbReference type="ARBA" id="ARBA00023002"/>
    </source>
</evidence>
<keyword evidence="2" id="KW-0472">Membrane</keyword>
<evidence type="ECO:0000256" key="2">
    <source>
        <dbReference type="SAM" id="Phobius"/>
    </source>
</evidence>
<dbReference type="PANTHER" id="PTHR13847">
    <property type="entry name" value="SARCOSINE DEHYDROGENASE-RELATED"/>
    <property type="match status" value="1"/>
</dbReference>
<dbReference type="EMBL" id="JBFARM010000003">
    <property type="protein sequence ID" value="MEV4285665.1"/>
    <property type="molecule type" value="Genomic_DNA"/>
</dbReference>
<proteinExistence type="predicted"/>
<dbReference type="Gene3D" id="3.30.9.10">
    <property type="entry name" value="D-Amino Acid Oxidase, subunit A, domain 2"/>
    <property type="match status" value="1"/>
</dbReference>
<dbReference type="Pfam" id="PF01266">
    <property type="entry name" value="DAO"/>
    <property type="match status" value="1"/>
</dbReference>
<dbReference type="RefSeq" id="WP_364446602.1">
    <property type="nucleotide sequence ID" value="NZ_JBFARM010000003.1"/>
</dbReference>
<sequence length="387" mass="41061">MNETGRELPRHASVVIIGGGCMGVSIAYALAAAGTQDVVLVDKGPLGSGSTSKAAGGVRAQFSDRVNIELGARSLETFETFTRRFGQEIDLHKAGYLFLLDSPEAVAEFEKNVAVQNDLGVPSRMVSVREAARLSPLIDTDGLLAGAYSPADGHCTPESVVLGYAGAARRHGARLLPNCAATGIELDGDRIVAVHTEGGRIETGTVVCAAGAWSRTVGAWAGVDLPVEPLRRQVLLTEPIPGLPPTTFTIDFGTTFYFHREGQGLLLGMSDPEETPGFKLDRSDAWLPRLGEAMARRAPALMETGIATGWAGLYEVTPDHNALIGVARNVDRFLYATGFSGHGFLMSPAVGEVVRDLYLDRTPFTDVSGFDAGRFAHAGSRPELNIV</sequence>
<accession>A0ABV3GZS7</accession>
<name>A0ABV3GZS7_9ACTN</name>
<dbReference type="InterPro" id="IPR006076">
    <property type="entry name" value="FAD-dep_OxRdtase"/>
</dbReference>
<comment type="caution">
    <text evidence="4">The sequence shown here is derived from an EMBL/GenBank/DDBJ whole genome shotgun (WGS) entry which is preliminary data.</text>
</comment>
<dbReference type="InterPro" id="IPR036188">
    <property type="entry name" value="FAD/NAD-bd_sf"/>
</dbReference>
<keyword evidence="5" id="KW-1185">Reference proteome</keyword>